<accession>A0A5D0HTK9</accession>
<protein>
    <submittedName>
        <fullName evidence="4">OmpA family protein</fullName>
    </submittedName>
</protein>
<keyword evidence="5" id="KW-1185">Reference proteome</keyword>
<dbReference type="Proteomes" id="UP000323930">
    <property type="component" value="Unassembled WGS sequence"/>
</dbReference>
<dbReference type="GO" id="GO:0016020">
    <property type="term" value="C:membrane"/>
    <property type="evidence" value="ECO:0007669"/>
    <property type="project" value="UniProtKB-UniRule"/>
</dbReference>
<dbReference type="InterPro" id="IPR050330">
    <property type="entry name" value="Bact_OuterMem_StrucFunc"/>
</dbReference>
<dbReference type="InterPro" id="IPR006665">
    <property type="entry name" value="OmpA-like"/>
</dbReference>
<gene>
    <name evidence="4" type="ORF">FUA24_13465</name>
</gene>
<dbReference type="RefSeq" id="WP_148543159.1">
    <property type="nucleotide sequence ID" value="NZ_VSDQ01000679.1"/>
</dbReference>
<dbReference type="PROSITE" id="PS51123">
    <property type="entry name" value="OMPA_2"/>
    <property type="match status" value="1"/>
</dbReference>
<evidence type="ECO:0000259" key="3">
    <source>
        <dbReference type="PROSITE" id="PS51123"/>
    </source>
</evidence>
<keyword evidence="2" id="KW-1133">Transmembrane helix</keyword>
<feature type="domain" description="OmpA-like" evidence="3">
    <location>
        <begin position="193"/>
        <end position="308"/>
    </location>
</feature>
<dbReference type="SUPFAM" id="SSF103088">
    <property type="entry name" value="OmpA-like"/>
    <property type="match status" value="2"/>
</dbReference>
<organism evidence="4 5">
    <name type="scientific">Seonamhaeicola marinus</name>
    <dbReference type="NCBI Taxonomy" id="1912246"/>
    <lineage>
        <taxon>Bacteria</taxon>
        <taxon>Pseudomonadati</taxon>
        <taxon>Bacteroidota</taxon>
        <taxon>Flavobacteriia</taxon>
        <taxon>Flavobacteriales</taxon>
        <taxon>Flavobacteriaceae</taxon>
    </lineage>
</organism>
<dbReference type="CDD" id="cd07185">
    <property type="entry name" value="OmpA_C-like"/>
    <property type="match status" value="1"/>
</dbReference>
<keyword evidence="2" id="KW-0812">Transmembrane</keyword>
<dbReference type="OrthoDB" id="9763897at2"/>
<evidence type="ECO:0000256" key="1">
    <source>
        <dbReference type="PROSITE-ProRule" id="PRU00473"/>
    </source>
</evidence>
<dbReference type="InterPro" id="IPR036737">
    <property type="entry name" value="OmpA-like_sf"/>
</dbReference>
<evidence type="ECO:0000256" key="2">
    <source>
        <dbReference type="SAM" id="Phobius"/>
    </source>
</evidence>
<comment type="caution">
    <text evidence="4">The sequence shown here is derived from an EMBL/GenBank/DDBJ whole genome shotgun (WGS) entry which is preliminary data.</text>
</comment>
<name>A0A5D0HTK9_9FLAO</name>
<dbReference type="PANTHER" id="PTHR30329:SF21">
    <property type="entry name" value="LIPOPROTEIN YIAD-RELATED"/>
    <property type="match status" value="1"/>
</dbReference>
<sequence>MRKKTSYILGILLTILIGTLLYIYLCCSECCGKKESGDNLPKEEQVDIKTATKNAFLISDAKGDFKIEIPDNFNFKTSDFSILEPVSANIDSEVLKLKDYLISNPLKDLEITGFYKSDEVNNSAYPNLGLARANAVKNYLVTHGVPAKQIDTFGKLNDDINPDKANMLFGPLQFNMITLDASDTSVLEALEKECDSVRKNPIVLHFKTGQAAISLTSEQRQKIAAISHCVDKLGVKVQVVGHTDKTGDATQNIQLGLNRADFASKYLIANGILKDNIEVSSKGQSEPIADNTTDEGKAQNRRTVITIN</sequence>
<dbReference type="EMBL" id="VSDQ01000679">
    <property type="protein sequence ID" value="TYA74331.1"/>
    <property type="molecule type" value="Genomic_DNA"/>
</dbReference>
<dbReference type="Pfam" id="PF00691">
    <property type="entry name" value="OmpA"/>
    <property type="match status" value="2"/>
</dbReference>
<proteinExistence type="predicted"/>
<evidence type="ECO:0000313" key="5">
    <source>
        <dbReference type="Proteomes" id="UP000323930"/>
    </source>
</evidence>
<feature type="transmembrane region" description="Helical" evidence="2">
    <location>
        <begin position="7"/>
        <end position="25"/>
    </location>
</feature>
<dbReference type="AlphaFoldDB" id="A0A5D0HTK9"/>
<reference evidence="4 5" key="1">
    <citation type="submission" date="2019-08" db="EMBL/GenBank/DDBJ databases">
        <title>Seonamhaeicola sediminis sp. nov., isolated from marine sediment.</title>
        <authorList>
            <person name="Cao W.R."/>
        </authorList>
    </citation>
    <scope>NUCLEOTIDE SEQUENCE [LARGE SCALE GENOMIC DNA]</scope>
    <source>
        <strain evidence="4 5">B011</strain>
    </source>
</reference>
<dbReference type="PANTHER" id="PTHR30329">
    <property type="entry name" value="STATOR ELEMENT OF FLAGELLAR MOTOR COMPLEX"/>
    <property type="match status" value="1"/>
</dbReference>
<evidence type="ECO:0000313" key="4">
    <source>
        <dbReference type="EMBL" id="TYA74331.1"/>
    </source>
</evidence>
<dbReference type="Gene3D" id="3.30.1330.60">
    <property type="entry name" value="OmpA-like domain"/>
    <property type="match status" value="2"/>
</dbReference>
<keyword evidence="1 2" id="KW-0472">Membrane</keyword>